<keyword evidence="2" id="KW-1185">Reference proteome</keyword>
<evidence type="ECO:0000313" key="1">
    <source>
        <dbReference type="EMBL" id="URE34054.1"/>
    </source>
</evidence>
<gene>
    <name evidence="1" type="ORF">MUK42_05825</name>
</gene>
<proteinExistence type="predicted"/>
<dbReference type="AlphaFoldDB" id="A0A9E7L103"/>
<evidence type="ECO:0000313" key="2">
    <source>
        <dbReference type="Proteomes" id="UP001055439"/>
    </source>
</evidence>
<reference evidence="1" key="1">
    <citation type="submission" date="2022-05" db="EMBL/GenBank/DDBJ databases">
        <title>The Musa troglodytarum L. genome provides insights into the mechanism of non-climacteric behaviour and enrichment of carotenoids.</title>
        <authorList>
            <person name="Wang J."/>
        </authorList>
    </citation>
    <scope>NUCLEOTIDE SEQUENCE</scope>
    <source>
        <tissue evidence="1">Leaf</tissue>
    </source>
</reference>
<dbReference type="OrthoDB" id="661927at2759"/>
<dbReference type="Proteomes" id="UP001055439">
    <property type="component" value="Chromosome 8"/>
</dbReference>
<dbReference type="EMBL" id="CP097510">
    <property type="protein sequence ID" value="URE34054.1"/>
    <property type="molecule type" value="Genomic_DNA"/>
</dbReference>
<sequence length="199" mass="22761">MRDLPACERLPAREGGARCRHCPAGAVLAGERFCQRAMLRCNGIDRRYGHVYLMKYKSEAFEKFREYKNEVEVQTGNGIKALRSDRGAHLDYEIWQMDMKIIFLNGNLEEEVYVIQHERFMFKDNPDKIFTFADRRKRIPAARDLRFRTETSLAPLVAVQKLVVTASTPSPGWKAAALGLTRASGDPFGRRIQLILVSP</sequence>
<organism evidence="1 2">
    <name type="scientific">Musa troglodytarum</name>
    <name type="common">fe'i banana</name>
    <dbReference type="NCBI Taxonomy" id="320322"/>
    <lineage>
        <taxon>Eukaryota</taxon>
        <taxon>Viridiplantae</taxon>
        <taxon>Streptophyta</taxon>
        <taxon>Embryophyta</taxon>
        <taxon>Tracheophyta</taxon>
        <taxon>Spermatophyta</taxon>
        <taxon>Magnoliopsida</taxon>
        <taxon>Liliopsida</taxon>
        <taxon>Zingiberales</taxon>
        <taxon>Musaceae</taxon>
        <taxon>Musa</taxon>
    </lineage>
</organism>
<protein>
    <submittedName>
        <fullName evidence="1">Uncharacterized protein</fullName>
    </submittedName>
</protein>
<accession>A0A9E7L103</accession>
<name>A0A9E7L103_9LILI</name>